<dbReference type="Proteomes" id="UP001497382">
    <property type="component" value="Unassembled WGS sequence"/>
</dbReference>
<feature type="transmembrane region" description="Helical" evidence="6">
    <location>
        <begin position="75"/>
        <end position="93"/>
    </location>
</feature>
<evidence type="ECO:0000256" key="4">
    <source>
        <dbReference type="ARBA" id="ARBA00022989"/>
    </source>
</evidence>
<keyword evidence="9" id="KW-1185">Reference proteome</keyword>
<dbReference type="EMBL" id="CAXIEN010000102">
    <property type="protein sequence ID" value="CAL1277514.1"/>
    <property type="molecule type" value="Genomic_DNA"/>
</dbReference>
<proteinExistence type="inferred from homology"/>
<feature type="transmembrane region" description="Helical" evidence="6">
    <location>
        <begin position="307"/>
        <end position="330"/>
    </location>
</feature>
<evidence type="ECO:0000256" key="3">
    <source>
        <dbReference type="ARBA" id="ARBA00022692"/>
    </source>
</evidence>
<reference evidence="8 9" key="1">
    <citation type="submission" date="2024-04" db="EMBL/GenBank/DDBJ databases">
        <authorList>
            <person name="Rising A."/>
            <person name="Reimegard J."/>
            <person name="Sonavane S."/>
            <person name="Akerstrom W."/>
            <person name="Nylinder S."/>
            <person name="Hedman E."/>
            <person name="Kallberg Y."/>
        </authorList>
    </citation>
    <scope>NUCLEOTIDE SEQUENCE [LARGE SCALE GENOMIC DNA]</scope>
</reference>
<comment type="caution">
    <text evidence="8">The sequence shown here is derived from an EMBL/GenBank/DDBJ whole genome shotgun (WGS) entry which is preliminary data.</text>
</comment>
<dbReference type="Pfam" id="PF15982">
    <property type="entry name" value="TMEM135_C_rich"/>
    <property type="match status" value="1"/>
</dbReference>
<feature type="transmembrane region" description="Helical" evidence="6">
    <location>
        <begin position="383"/>
        <end position="402"/>
    </location>
</feature>
<dbReference type="InterPro" id="IPR026749">
    <property type="entry name" value="Tmem135"/>
</dbReference>
<dbReference type="PANTHER" id="PTHR12459:SF15">
    <property type="entry name" value="TRANSMEMBRANE PROTEIN 135"/>
    <property type="match status" value="1"/>
</dbReference>
<evidence type="ECO:0000313" key="8">
    <source>
        <dbReference type="EMBL" id="CAL1277514.1"/>
    </source>
</evidence>
<keyword evidence="3 6" id="KW-0812">Transmembrane</keyword>
<sequence length="468" mass="53591">MAVLSKIAGISLPYNCYEIGHTWHPDCNTAALTLGASAFQEGLKIYFPLYLITLFLRGKLSLNACLNVLTNTFTSSAFLGFHGLGVFLFHCLLRRLFGRYYFLSYFYIPSFITSFLALMIERKNRRLPLAIYVTNVATETILRMATTRGIVKPVPNAEVYLFSVLMAINMYITNFHRKYGYSEDVVSSIFKFILGDNEARKNAKSQQKENLSRCSGYSLLEKAVSCGMRLREEVETSFLQRMWSTIRHSSCPHEYSCFFYCLQGFLRPFLMGYVALSASRCISLGRKLISDPSLLFSLLSEKRNLSLGLFLGGFGATFRIINCLLRWYFAKDRASYAIPAALLGGLFMKFYPSSTMSLYLMWKTLEKGYLMGMEKGTLPHIKCFTPLLYSASTALLFHVAVLEAHNLKPAYFKFLTRVTDNRLFTVNHHVLDMFGTQSSKLFPDSWPELDHRYTSRIFQECVLLWLIH</sequence>
<feature type="domain" description="Transmembrane protein 135 N-terminal" evidence="7">
    <location>
        <begin position="13"/>
        <end position="145"/>
    </location>
</feature>
<keyword evidence="5 6" id="KW-0472">Membrane</keyword>
<comment type="similarity">
    <text evidence="2">Belongs to the TMEM135 family.</text>
</comment>
<evidence type="ECO:0000256" key="6">
    <source>
        <dbReference type="SAM" id="Phobius"/>
    </source>
</evidence>
<comment type="subcellular location">
    <subcellularLocation>
        <location evidence="1">Endomembrane system</location>
        <topology evidence="1">Multi-pass membrane protein</topology>
    </subcellularLocation>
</comment>
<dbReference type="PANTHER" id="PTHR12459">
    <property type="entry name" value="TRANSMEMBRANE PROTEIN 135-RELATED"/>
    <property type="match status" value="1"/>
</dbReference>
<evidence type="ECO:0000256" key="2">
    <source>
        <dbReference type="ARBA" id="ARBA00008924"/>
    </source>
</evidence>
<evidence type="ECO:0000256" key="5">
    <source>
        <dbReference type="ARBA" id="ARBA00023136"/>
    </source>
</evidence>
<keyword evidence="4 6" id="KW-1133">Transmembrane helix</keyword>
<dbReference type="InterPro" id="IPR031926">
    <property type="entry name" value="TMEM135_N"/>
</dbReference>
<evidence type="ECO:0000313" key="9">
    <source>
        <dbReference type="Proteomes" id="UP001497382"/>
    </source>
</evidence>
<name>A0AAV2A283_9ARAC</name>
<gene>
    <name evidence="8" type="ORF">LARSCL_LOCUS9263</name>
</gene>
<protein>
    <recommendedName>
        <fullName evidence="7">Transmembrane protein 135 N-terminal domain-containing protein</fullName>
    </recommendedName>
</protein>
<feature type="transmembrane region" description="Helical" evidence="6">
    <location>
        <begin position="100"/>
        <end position="120"/>
    </location>
</feature>
<dbReference type="AlphaFoldDB" id="A0AAV2A283"/>
<accession>A0AAV2A283</accession>
<evidence type="ECO:0000259" key="7">
    <source>
        <dbReference type="Pfam" id="PF15982"/>
    </source>
</evidence>
<evidence type="ECO:0000256" key="1">
    <source>
        <dbReference type="ARBA" id="ARBA00004127"/>
    </source>
</evidence>
<organism evidence="8 9">
    <name type="scientific">Larinioides sclopetarius</name>
    <dbReference type="NCBI Taxonomy" id="280406"/>
    <lineage>
        <taxon>Eukaryota</taxon>
        <taxon>Metazoa</taxon>
        <taxon>Ecdysozoa</taxon>
        <taxon>Arthropoda</taxon>
        <taxon>Chelicerata</taxon>
        <taxon>Arachnida</taxon>
        <taxon>Araneae</taxon>
        <taxon>Araneomorphae</taxon>
        <taxon>Entelegynae</taxon>
        <taxon>Araneoidea</taxon>
        <taxon>Araneidae</taxon>
        <taxon>Larinioides</taxon>
    </lineage>
</organism>
<feature type="transmembrane region" description="Helical" evidence="6">
    <location>
        <begin position="336"/>
        <end position="362"/>
    </location>
</feature>
<dbReference type="GO" id="GO:0012505">
    <property type="term" value="C:endomembrane system"/>
    <property type="evidence" value="ECO:0007669"/>
    <property type="project" value="UniProtKB-SubCell"/>
</dbReference>